<feature type="signal peptide" evidence="2">
    <location>
        <begin position="1"/>
        <end position="22"/>
    </location>
</feature>
<dbReference type="PIRSF" id="PIRSF016919">
    <property type="entry name" value="HupE_UreJ"/>
    <property type="match status" value="1"/>
</dbReference>
<keyword evidence="1" id="KW-0812">Transmembrane</keyword>
<reference evidence="3 4" key="1">
    <citation type="submission" date="2019-09" db="EMBL/GenBank/DDBJ databases">
        <title>Nitrincola iocasae sp. nov., a bacterium isolated from the sediment collected at a cold seep field in South China Sea.</title>
        <authorList>
            <person name="Zhang H."/>
            <person name="Wang H."/>
            <person name="Li C."/>
        </authorList>
    </citation>
    <scope>NUCLEOTIDE SEQUENCE [LARGE SCALE GENOMIC DNA]</scope>
    <source>
        <strain evidence="3 4">KXZD1103</strain>
    </source>
</reference>
<sequence length="185" mass="19202">MKTTYTFAITAALMLVSPMLLAHSGQDHSHSSFISGLLHPLTGLDHLTMLLGIGALGAWQSVKQRTQLYTGTLGILFAGAMLGLLTGFGTGIEVMIVASMFLIAVALFFAARGLLPMIAALALVMFHGWAHGLEMPAGGVFTFMPGMLIMAALILAAGFALGKTFQPKWLGAGSGAAALLITLLG</sequence>
<proteinExistence type="predicted"/>
<dbReference type="AlphaFoldDB" id="A0A5J6LI08"/>
<evidence type="ECO:0000313" key="3">
    <source>
        <dbReference type="EMBL" id="QEW08013.1"/>
    </source>
</evidence>
<keyword evidence="1" id="KW-0472">Membrane</keyword>
<dbReference type="EMBL" id="CP044222">
    <property type="protein sequence ID" value="QEW08013.1"/>
    <property type="molecule type" value="Genomic_DNA"/>
</dbReference>
<dbReference type="RefSeq" id="WP_151058010.1">
    <property type="nucleotide sequence ID" value="NZ_CP044222.1"/>
</dbReference>
<keyword evidence="2" id="KW-0732">Signal</keyword>
<dbReference type="KEGG" id="nik:F5I99_16785"/>
<name>A0A5J6LI08_9GAMM</name>
<feature type="chain" id="PRO_5023862492" evidence="2">
    <location>
        <begin position="23"/>
        <end position="185"/>
    </location>
</feature>
<evidence type="ECO:0000313" key="4">
    <source>
        <dbReference type="Proteomes" id="UP000325606"/>
    </source>
</evidence>
<gene>
    <name evidence="3" type="ORF">F5I99_16785</name>
</gene>
<dbReference type="Pfam" id="PF04955">
    <property type="entry name" value="HupE_UreJ"/>
    <property type="match status" value="1"/>
</dbReference>
<feature type="transmembrane region" description="Helical" evidence="1">
    <location>
        <begin position="32"/>
        <end position="56"/>
    </location>
</feature>
<dbReference type="Proteomes" id="UP000325606">
    <property type="component" value="Chromosome"/>
</dbReference>
<feature type="transmembrane region" description="Helical" evidence="1">
    <location>
        <begin position="138"/>
        <end position="161"/>
    </location>
</feature>
<keyword evidence="4" id="KW-1185">Reference proteome</keyword>
<dbReference type="InterPro" id="IPR007038">
    <property type="entry name" value="HupE_UreJ"/>
</dbReference>
<evidence type="ECO:0000256" key="1">
    <source>
        <dbReference type="SAM" id="Phobius"/>
    </source>
</evidence>
<feature type="transmembrane region" description="Helical" evidence="1">
    <location>
        <begin position="68"/>
        <end position="88"/>
    </location>
</feature>
<organism evidence="3 4">
    <name type="scientific">Nitrincola iocasae</name>
    <dbReference type="NCBI Taxonomy" id="2614693"/>
    <lineage>
        <taxon>Bacteria</taxon>
        <taxon>Pseudomonadati</taxon>
        <taxon>Pseudomonadota</taxon>
        <taxon>Gammaproteobacteria</taxon>
        <taxon>Oceanospirillales</taxon>
        <taxon>Oceanospirillaceae</taxon>
        <taxon>Nitrincola</taxon>
    </lineage>
</organism>
<evidence type="ECO:0000256" key="2">
    <source>
        <dbReference type="SAM" id="SignalP"/>
    </source>
</evidence>
<protein>
    <submittedName>
        <fullName evidence="3">Urease accessory protein UreJ</fullName>
    </submittedName>
</protein>
<keyword evidence="1" id="KW-1133">Transmembrane helix</keyword>
<accession>A0A5J6LI08</accession>
<feature type="transmembrane region" description="Helical" evidence="1">
    <location>
        <begin position="94"/>
        <end position="126"/>
    </location>
</feature>